<reference evidence="2" key="1">
    <citation type="submission" date="2018-11" db="EMBL/GenBank/DDBJ databases">
        <title>Phylogenetic, genomic, and biogeographic characterization of a novel and ubiquitous marine invertebrate-associated Rickettsiales parasite, Candidatus Marinoinvertebrata rohwerii, gen. nov., sp. nov.</title>
        <authorList>
            <person name="Klinges J.G."/>
            <person name="Rosales S.M."/>
            <person name="Mcminds R."/>
            <person name="Shaver E.C."/>
            <person name="Shantz A."/>
            <person name="Peters E.C."/>
            <person name="Burkepile D.E."/>
            <person name="Silliman B.R."/>
            <person name="Vega Thurber R.L."/>
        </authorList>
    </citation>
    <scope>NUCLEOTIDE SEQUENCE [LARGE SCALE GENOMIC DNA]</scope>
    <source>
        <strain evidence="2">a_cerv_44</strain>
    </source>
</reference>
<gene>
    <name evidence="1" type="ORF">EIC27_00320</name>
</gene>
<dbReference type="RefSeq" id="WP_126044176.1">
    <property type="nucleotide sequence ID" value="NZ_RXFM01000003.1"/>
</dbReference>
<proteinExistence type="predicted"/>
<dbReference type="GO" id="GO:0016787">
    <property type="term" value="F:hydrolase activity"/>
    <property type="evidence" value="ECO:0007669"/>
    <property type="project" value="UniProtKB-KW"/>
</dbReference>
<dbReference type="Proteomes" id="UP000279470">
    <property type="component" value="Unassembled WGS sequence"/>
</dbReference>
<accession>A0A429XV81</accession>
<sequence length="105" mass="12585">MSRWGYFSVYVIRVALKEAREESGISNFHLHFENIFDLDIHIIPKIKDEPSHYHFDCRFLLIAERESMKKNKESNELKWFDIKDTNIPTSNVSIMRMLKKVQLLI</sequence>
<dbReference type="AlphaFoldDB" id="A0A429XV81"/>
<organism evidence="1 2">
    <name type="scientific">Candidatus Aquarickettsia rohweri</name>
    <dbReference type="NCBI Taxonomy" id="2602574"/>
    <lineage>
        <taxon>Bacteria</taxon>
        <taxon>Pseudomonadati</taxon>
        <taxon>Pseudomonadota</taxon>
        <taxon>Alphaproteobacteria</taxon>
        <taxon>Rickettsiales</taxon>
        <taxon>Candidatus Midichloriaceae</taxon>
        <taxon>Candidatus Aquarickettsia</taxon>
    </lineage>
</organism>
<evidence type="ECO:0000313" key="1">
    <source>
        <dbReference type="EMBL" id="RST72175.1"/>
    </source>
</evidence>
<keyword evidence="1" id="KW-0378">Hydrolase</keyword>
<protein>
    <submittedName>
        <fullName evidence="1">Nucleoside triphosphate hydrolase</fullName>
    </submittedName>
</protein>
<dbReference type="EMBL" id="RXFM01000003">
    <property type="protein sequence ID" value="RST72175.1"/>
    <property type="molecule type" value="Genomic_DNA"/>
</dbReference>
<keyword evidence="2" id="KW-1185">Reference proteome</keyword>
<dbReference type="OrthoDB" id="129709at2"/>
<comment type="caution">
    <text evidence="1">The sequence shown here is derived from an EMBL/GenBank/DDBJ whole genome shotgun (WGS) entry which is preliminary data.</text>
</comment>
<name>A0A429XV81_9RICK</name>
<dbReference type="Gene3D" id="3.90.79.10">
    <property type="entry name" value="Nucleoside Triphosphate Pyrophosphohydrolase"/>
    <property type="match status" value="1"/>
</dbReference>
<evidence type="ECO:0000313" key="2">
    <source>
        <dbReference type="Proteomes" id="UP000279470"/>
    </source>
</evidence>